<reference evidence="3 4" key="1">
    <citation type="journal article" date="2015" name="PLoS Pathog.">
        <title>Leptomonas seymouri: Adaptations to the Dixenous Life Cycle Analyzed by Genome Sequencing, Transcriptome Profiling and Co-infection with Leishmania donovani.</title>
        <authorList>
            <person name="Kraeva N."/>
            <person name="Butenko A."/>
            <person name="Hlavacova J."/>
            <person name="Kostygov A."/>
            <person name="Myskova J."/>
            <person name="Grybchuk D."/>
            <person name="Lestinova T."/>
            <person name="Votypka J."/>
            <person name="Volf P."/>
            <person name="Opperdoes F."/>
            <person name="Flegontov P."/>
            <person name="Lukes J."/>
            <person name="Yurchenko V."/>
        </authorList>
    </citation>
    <scope>NUCLEOTIDE SEQUENCE [LARGE SCALE GENOMIC DNA]</scope>
    <source>
        <strain evidence="3 4">ATCC 30220</strain>
    </source>
</reference>
<gene>
    <name evidence="3" type="ORF">ABL78_4320</name>
</gene>
<feature type="compositionally biased region" description="Low complexity" evidence="1">
    <location>
        <begin position="409"/>
        <end position="424"/>
    </location>
</feature>
<evidence type="ECO:0000256" key="2">
    <source>
        <dbReference type="SAM" id="Phobius"/>
    </source>
</evidence>
<feature type="compositionally biased region" description="Pro residues" evidence="1">
    <location>
        <begin position="287"/>
        <end position="297"/>
    </location>
</feature>
<proteinExistence type="predicted"/>
<dbReference type="OMA" id="QWLAVAY"/>
<keyword evidence="2" id="KW-0472">Membrane</keyword>
<organism evidence="3 4">
    <name type="scientific">Leptomonas seymouri</name>
    <dbReference type="NCBI Taxonomy" id="5684"/>
    <lineage>
        <taxon>Eukaryota</taxon>
        <taxon>Discoba</taxon>
        <taxon>Euglenozoa</taxon>
        <taxon>Kinetoplastea</taxon>
        <taxon>Metakinetoplastina</taxon>
        <taxon>Trypanosomatida</taxon>
        <taxon>Trypanosomatidae</taxon>
        <taxon>Leishmaniinae</taxon>
        <taxon>Leptomonas</taxon>
    </lineage>
</organism>
<name>A0A0N1PD52_LEPSE</name>
<feature type="compositionally biased region" description="Basic and acidic residues" evidence="1">
    <location>
        <begin position="43"/>
        <end position="54"/>
    </location>
</feature>
<keyword evidence="2" id="KW-1133">Transmembrane helix</keyword>
<feature type="transmembrane region" description="Helical" evidence="2">
    <location>
        <begin position="507"/>
        <end position="531"/>
    </location>
</feature>
<feature type="transmembrane region" description="Helical" evidence="2">
    <location>
        <begin position="224"/>
        <end position="249"/>
    </location>
</feature>
<evidence type="ECO:0000313" key="4">
    <source>
        <dbReference type="Proteomes" id="UP000038009"/>
    </source>
</evidence>
<evidence type="ECO:0000256" key="1">
    <source>
        <dbReference type="SAM" id="MobiDB-lite"/>
    </source>
</evidence>
<feature type="region of interest" description="Disordered" evidence="1">
    <location>
        <begin position="37"/>
        <end position="109"/>
    </location>
</feature>
<feature type="region of interest" description="Disordered" evidence="1">
    <location>
        <begin position="280"/>
        <end position="330"/>
    </location>
</feature>
<keyword evidence="2" id="KW-0812">Transmembrane</keyword>
<feature type="transmembrane region" description="Helical" evidence="2">
    <location>
        <begin position="139"/>
        <end position="162"/>
    </location>
</feature>
<dbReference type="AlphaFoldDB" id="A0A0N1PD52"/>
<accession>A0A0N1PD52</accession>
<protein>
    <submittedName>
        <fullName evidence="3">Uncharacterized protein</fullName>
    </submittedName>
</protein>
<keyword evidence="4" id="KW-1185">Reference proteome</keyword>
<feature type="transmembrane region" description="Helical" evidence="2">
    <location>
        <begin position="468"/>
        <end position="487"/>
    </location>
</feature>
<comment type="caution">
    <text evidence="3">The sequence shown here is derived from an EMBL/GenBank/DDBJ whole genome shotgun (WGS) entry which is preliminary data.</text>
</comment>
<dbReference type="Proteomes" id="UP000038009">
    <property type="component" value="Unassembled WGS sequence"/>
</dbReference>
<dbReference type="VEuPathDB" id="TriTrypDB:Lsey_0123_0010"/>
<feature type="compositionally biased region" description="Pro residues" evidence="1">
    <location>
        <begin position="90"/>
        <end position="102"/>
    </location>
</feature>
<feature type="region of interest" description="Disordered" evidence="1">
    <location>
        <begin position="387"/>
        <end position="461"/>
    </location>
</feature>
<evidence type="ECO:0000313" key="3">
    <source>
        <dbReference type="EMBL" id="KPI86591.1"/>
    </source>
</evidence>
<sequence>MPLQAWVHRFFAFEARNGGALPSHQLFPFTADSEASAAEFSDAPDRPGAADRDCGGLPANSPTAALSAEAEEGNSERTSPAPSSSSSSSAPPPPPPPCPPPTAAITAARKRSVKVRDAGCNVCTPGELHEPPRFYSRYVFLRTVAGLQLLWGYFSVALWNYLAHIQWYGATIVDLGAVRYTGTSRVMVEAGAKGTDGAAGPATVSSDDVQHILSLEPHRLPHQWLAVAYLAFALAGLTYTVSAVLYVCVVNTPCHVRAAWPQSQLLLPVCCPDAGSDPFQTYAPVQQRPPSPPSPPPGEEDLSGGGRGGAINSASQTQSSSSPPPLHPSAAYAATGLHQRHAPPPLPSPSAATSGVVPLSFTQPQFLFPLHRLTVLDGAAAASVRGDDDAALQRRSSAGTPPPWPPGKPSLSDQQQQPLRQNRQGHPGPAGYAETTHYVSPRRCSRTPLPPPPQQQQQQHRGDPKAPLLWCAFPLVVALVVSDFVVIHCCRVQGWPVRLLQGLTPVLGLLLLFYTMKSVVVLCARCCMLCWSTAPTVMYTLTKPPPQRGYDSPEQWTHP</sequence>
<dbReference type="OrthoDB" id="10560523at2759"/>
<dbReference type="EMBL" id="LJSK01000123">
    <property type="protein sequence ID" value="KPI86591.1"/>
    <property type="molecule type" value="Genomic_DNA"/>
</dbReference>
<feature type="compositionally biased region" description="Low complexity" evidence="1">
    <location>
        <begin position="78"/>
        <end position="89"/>
    </location>
</feature>